<keyword evidence="1" id="KW-0812">Transmembrane</keyword>
<gene>
    <name evidence="2" type="ORF">POVWA1_081850</name>
    <name evidence="3" type="ORF">POVWA2_079940</name>
</gene>
<dbReference type="Proteomes" id="UP000078555">
    <property type="component" value="Unassembled WGS sequence"/>
</dbReference>
<dbReference type="AlphaFoldDB" id="A0A1A9AN22"/>
<dbReference type="EMBL" id="FLRD01001508">
    <property type="protein sequence ID" value="SBT57482.1"/>
    <property type="molecule type" value="Genomic_DNA"/>
</dbReference>
<evidence type="ECO:0000256" key="1">
    <source>
        <dbReference type="SAM" id="Phobius"/>
    </source>
</evidence>
<reference evidence="4 5" key="1">
    <citation type="submission" date="2016-05" db="EMBL/GenBank/DDBJ databases">
        <authorList>
            <person name="Naeem Raeece"/>
        </authorList>
    </citation>
    <scope>NUCLEOTIDE SEQUENCE [LARGE SCALE GENOMIC DNA]</scope>
</reference>
<evidence type="ECO:0000313" key="4">
    <source>
        <dbReference type="Proteomes" id="UP000078550"/>
    </source>
</evidence>
<reference evidence="3" key="2">
    <citation type="submission" date="2016-05" db="EMBL/GenBank/DDBJ databases">
        <authorList>
            <person name="Lavstsen T."/>
            <person name="Jespersen J.S."/>
        </authorList>
    </citation>
    <scope>NUCLEOTIDE SEQUENCE [LARGE SCALE GENOMIC DNA]</scope>
</reference>
<evidence type="ECO:0008006" key="6">
    <source>
        <dbReference type="Google" id="ProtNLM"/>
    </source>
</evidence>
<name>A0A1A9AN22_PLAOA</name>
<proteinExistence type="predicted"/>
<keyword evidence="5" id="KW-1185">Reference proteome</keyword>
<evidence type="ECO:0000313" key="2">
    <source>
        <dbReference type="EMBL" id="SBT57482.1"/>
    </source>
</evidence>
<dbReference type="EMBL" id="FLRE01001849">
    <property type="protein sequence ID" value="SBT57483.1"/>
    <property type="molecule type" value="Genomic_DNA"/>
</dbReference>
<evidence type="ECO:0000313" key="5">
    <source>
        <dbReference type="Proteomes" id="UP000078555"/>
    </source>
</evidence>
<evidence type="ECO:0000313" key="3">
    <source>
        <dbReference type="EMBL" id="SBT57483.1"/>
    </source>
</evidence>
<protein>
    <recommendedName>
        <fullName evidence="6">Pv-fam-d protein</fullName>
    </recommendedName>
</protein>
<feature type="transmembrane region" description="Helical" evidence="1">
    <location>
        <begin position="259"/>
        <end position="280"/>
    </location>
</feature>
<feature type="transmembrane region" description="Helical" evidence="1">
    <location>
        <begin position="286"/>
        <end position="305"/>
    </location>
</feature>
<dbReference type="Proteomes" id="UP000078550">
    <property type="component" value="Unassembled WGS sequence"/>
</dbReference>
<organism evidence="3 4">
    <name type="scientific">Plasmodium ovale wallikeri</name>
    <dbReference type="NCBI Taxonomy" id="864142"/>
    <lineage>
        <taxon>Eukaryota</taxon>
        <taxon>Sar</taxon>
        <taxon>Alveolata</taxon>
        <taxon>Apicomplexa</taxon>
        <taxon>Aconoidasida</taxon>
        <taxon>Haemosporida</taxon>
        <taxon>Plasmodiidae</taxon>
        <taxon>Plasmodium</taxon>
        <taxon>Plasmodium (Plasmodium)</taxon>
    </lineage>
</organism>
<accession>A0A1A9AN22</accession>
<keyword evidence="1" id="KW-0472">Membrane</keyword>
<sequence length="329" mass="38974">MILYFSATSYFPNFESSLDARTSGLKRGEKDMQTTFMHPSLKERVRKLVKGDNIYSEEGLNSLLRDYHFQSRDNALNDRNNFQEMFNAPKSYDGFEKHYCPLKHYHSVDYIGNNVHDVYYSVYVDNDVDNDYVNNDVDNDYVNNDVDNDYVNNDVDDDYVNNNVDDDYYYYKERLDTTEHGNHNRNKTDSFIYDDDYENDNVILKEPFQKKYKSKKKYALSHFIKFVKKADTKYEACILNLIKHIFNTRRKNGNKLFKIFKMYFHVLLPLLVPIAFFLAFLNISSFAGMSFAVILFQLSIGYASYKIKKGLNVYKNEKIKLRKQMQLVS</sequence>
<keyword evidence="1" id="KW-1133">Transmembrane helix</keyword>